<keyword evidence="4" id="KW-0804">Transcription</keyword>
<evidence type="ECO:0000313" key="8">
    <source>
        <dbReference type="EMBL" id="MDR6942937.1"/>
    </source>
</evidence>
<keyword evidence="2" id="KW-0805">Transcription regulation</keyword>
<dbReference type="PANTHER" id="PTHR43547">
    <property type="entry name" value="TWO-COMPONENT HISTIDINE KINASE"/>
    <property type="match status" value="1"/>
</dbReference>
<keyword evidence="3 8" id="KW-0238">DNA-binding</keyword>
<evidence type="ECO:0000256" key="1">
    <source>
        <dbReference type="ARBA" id="ARBA00022553"/>
    </source>
</evidence>
<dbReference type="Gene3D" id="1.10.10.60">
    <property type="entry name" value="Homeodomain-like"/>
    <property type="match status" value="1"/>
</dbReference>
<dbReference type="Proteomes" id="UP001247620">
    <property type="component" value="Unassembled WGS sequence"/>
</dbReference>
<dbReference type="InterPro" id="IPR009057">
    <property type="entry name" value="Homeodomain-like_sf"/>
</dbReference>
<accession>A0ABU1TC16</accession>
<dbReference type="InterPro" id="IPR001789">
    <property type="entry name" value="Sig_transdc_resp-reg_receiver"/>
</dbReference>
<dbReference type="SUPFAM" id="SSF52172">
    <property type="entry name" value="CheY-like"/>
    <property type="match status" value="1"/>
</dbReference>
<dbReference type="PROSITE" id="PS00041">
    <property type="entry name" value="HTH_ARAC_FAMILY_1"/>
    <property type="match status" value="1"/>
</dbReference>
<evidence type="ECO:0000256" key="5">
    <source>
        <dbReference type="PROSITE-ProRule" id="PRU00169"/>
    </source>
</evidence>
<dbReference type="SMART" id="SM00342">
    <property type="entry name" value="HTH_ARAC"/>
    <property type="match status" value="1"/>
</dbReference>
<dbReference type="EMBL" id="JAVDUU010000003">
    <property type="protein sequence ID" value="MDR6942937.1"/>
    <property type="molecule type" value="Genomic_DNA"/>
</dbReference>
<protein>
    <submittedName>
        <fullName evidence="8">DNA-binding response OmpR family regulator</fullName>
    </submittedName>
</protein>
<comment type="caution">
    <text evidence="8">The sequence shown here is derived from an EMBL/GenBank/DDBJ whole genome shotgun (WGS) entry which is preliminary data.</text>
</comment>
<evidence type="ECO:0000313" key="9">
    <source>
        <dbReference type="Proteomes" id="UP001247620"/>
    </source>
</evidence>
<keyword evidence="1" id="KW-0597">Phosphoprotein</keyword>
<organism evidence="8 9">
    <name type="scientific">Mucilaginibacter pocheonensis</name>
    <dbReference type="NCBI Taxonomy" id="398050"/>
    <lineage>
        <taxon>Bacteria</taxon>
        <taxon>Pseudomonadati</taxon>
        <taxon>Bacteroidota</taxon>
        <taxon>Sphingobacteriia</taxon>
        <taxon>Sphingobacteriales</taxon>
        <taxon>Sphingobacteriaceae</taxon>
        <taxon>Mucilaginibacter</taxon>
    </lineage>
</organism>
<name>A0ABU1TC16_9SPHI</name>
<feature type="domain" description="HTH araC/xylS-type" evidence="6">
    <location>
        <begin position="151"/>
        <end position="250"/>
    </location>
</feature>
<evidence type="ECO:0000256" key="2">
    <source>
        <dbReference type="ARBA" id="ARBA00023015"/>
    </source>
</evidence>
<dbReference type="InterPro" id="IPR018060">
    <property type="entry name" value="HTH_AraC"/>
</dbReference>
<dbReference type="PANTHER" id="PTHR43547:SF2">
    <property type="entry name" value="HYBRID SIGNAL TRANSDUCTION HISTIDINE KINASE C"/>
    <property type="match status" value="1"/>
</dbReference>
<dbReference type="SMART" id="SM00448">
    <property type="entry name" value="REC"/>
    <property type="match status" value="1"/>
</dbReference>
<gene>
    <name evidence="8" type="ORF">J2W55_002790</name>
</gene>
<dbReference type="Pfam" id="PF12833">
    <property type="entry name" value="HTH_18"/>
    <property type="match status" value="1"/>
</dbReference>
<reference evidence="8 9" key="1">
    <citation type="submission" date="2023-07" db="EMBL/GenBank/DDBJ databases">
        <title>Sorghum-associated microbial communities from plants grown in Nebraska, USA.</title>
        <authorList>
            <person name="Schachtman D."/>
        </authorList>
    </citation>
    <scope>NUCLEOTIDE SEQUENCE [LARGE SCALE GENOMIC DNA]</scope>
    <source>
        <strain evidence="8 9">3262</strain>
    </source>
</reference>
<evidence type="ECO:0000259" key="7">
    <source>
        <dbReference type="PROSITE" id="PS50110"/>
    </source>
</evidence>
<evidence type="ECO:0000259" key="6">
    <source>
        <dbReference type="PROSITE" id="PS01124"/>
    </source>
</evidence>
<dbReference type="PROSITE" id="PS50110">
    <property type="entry name" value="RESPONSE_REGULATORY"/>
    <property type="match status" value="1"/>
</dbReference>
<evidence type="ECO:0000256" key="3">
    <source>
        <dbReference type="ARBA" id="ARBA00023125"/>
    </source>
</evidence>
<dbReference type="Pfam" id="PF00072">
    <property type="entry name" value="Response_reg"/>
    <property type="match status" value="1"/>
</dbReference>
<dbReference type="InterPro" id="IPR011006">
    <property type="entry name" value="CheY-like_superfamily"/>
</dbReference>
<feature type="domain" description="Response regulatory" evidence="7">
    <location>
        <begin position="1"/>
        <end position="113"/>
    </location>
</feature>
<keyword evidence="9" id="KW-1185">Reference proteome</keyword>
<dbReference type="GO" id="GO:0003677">
    <property type="term" value="F:DNA binding"/>
    <property type="evidence" value="ECO:0007669"/>
    <property type="project" value="UniProtKB-KW"/>
</dbReference>
<evidence type="ECO:0000256" key="4">
    <source>
        <dbReference type="ARBA" id="ARBA00023163"/>
    </source>
</evidence>
<dbReference type="SUPFAM" id="SSF46689">
    <property type="entry name" value="Homeodomain-like"/>
    <property type="match status" value="1"/>
</dbReference>
<proteinExistence type="predicted"/>
<dbReference type="Gene3D" id="3.40.50.2300">
    <property type="match status" value="1"/>
</dbReference>
<sequence>MLWSTAPKYPYIAGLLAKTYHLLQAGDGVSALTMAQDETPDFIIINIMMSEMNGIELLDELRKQPATSHIPLIFLTAKTDPDTEMTAYEHGADGFITKPFNTQMLRSRVRTILEQRKRLYGSLHQQVENANEKIPAQPNNHFIDANKRFLSAVKKEIEKNISDNEFNVDALISTMSMSRSVFVKKIKSLTGQSPIEFMRQVKIRYAAMLIDTQPLSIKEVSYMIGINDTKYFSHRFKEIIGMLPSEYKNKNAPVLKENDTDKP</sequence>
<dbReference type="InterPro" id="IPR018062">
    <property type="entry name" value="HTH_AraC-typ_CS"/>
</dbReference>
<dbReference type="PROSITE" id="PS01124">
    <property type="entry name" value="HTH_ARAC_FAMILY_2"/>
    <property type="match status" value="1"/>
</dbReference>
<comment type="caution">
    <text evidence="5">Lacks conserved residue(s) required for the propagation of feature annotation.</text>
</comment>
<dbReference type="RefSeq" id="WP_310096520.1">
    <property type="nucleotide sequence ID" value="NZ_JAVDUU010000003.1"/>
</dbReference>